<name>A0A8H3YGB2_9TREE</name>
<evidence type="ECO:0000313" key="2">
    <source>
        <dbReference type="EMBL" id="GHJ87057.1"/>
    </source>
</evidence>
<organism evidence="2 3">
    <name type="scientific">Naganishia liquefaciens</name>
    <dbReference type="NCBI Taxonomy" id="104408"/>
    <lineage>
        <taxon>Eukaryota</taxon>
        <taxon>Fungi</taxon>
        <taxon>Dikarya</taxon>
        <taxon>Basidiomycota</taxon>
        <taxon>Agaricomycotina</taxon>
        <taxon>Tremellomycetes</taxon>
        <taxon>Filobasidiales</taxon>
        <taxon>Filobasidiaceae</taxon>
        <taxon>Naganishia</taxon>
    </lineage>
</organism>
<accession>A0A8H3YGB2</accession>
<reference evidence="2" key="1">
    <citation type="submission" date="2020-07" db="EMBL/GenBank/DDBJ databases">
        <title>Draft Genome Sequence of a Deep-Sea Yeast, Naganishia (Cryptococcus) liquefaciens strain N6.</title>
        <authorList>
            <person name="Han Y.W."/>
            <person name="Kajitani R."/>
            <person name="Morimoto H."/>
            <person name="Parhat M."/>
            <person name="Tsubouchi H."/>
            <person name="Bakenova O."/>
            <person name="Ogata M."/>
            <person name="Argunhan B."/>
            <person name="Aoki R."/>
            <person name="Kajiwara S."/>
            <person name="Itoh T."/>
            <person name="Iwasaki H."/>
        </authorList>
    </citation>
    <scope>NUCLEOTIDE SEQUENCE</scope>
    <source>
        <strain evidence="2">N6</strain>
    </source>
</reference>
<comment type="caution">
    <text evidence="2">The sequence shown here is derived from an EMBL/GenBank/DDBJ whole genome shotgun (WGS) entry which is preliminary data.</text>
</comment>
<evidence type="ECO:0000256" key="1">
    <source>
        <dbReference type="SAM" id="MobiDB-lite"/>
    </source>
</evidence>
<evidence type="ECO:0000313" key="3">
    <source>
        <dbReference type="Proteomes" id="UP000620104"/>
    </source>
</evidence>
<feature type="compositionally biased region" description="Polar residues" evidence="1">
    <location>
        <begin position="44"/>
        <end position="57"/>
    </location>
</feature>
<proteinExistence type="predicted"/>
<dbReference type="Proteomes" id="UP000620104">
    <property type="component" value="Unassembled WGS sequence"/>
</dbReference>
<keyword evidence="3" id="KW-1185">Reference proteome</keyword>
<feature type="region of interest" description="Disordered" evidence="1">
    <location>
        <begin position="44"/>
        <end position="149"/>
    </location>
</feature>
<gene>
    <name evidence="2" type="ORF">NliqN6_3459</name>
</gene>
<sequence>MIGAKTLLSDRRIEEDGWDLCSVEGGNGLALVHVPGDGQETITTLQHSSEASLASQKTGKEGRRQYSTGDDATVETATSAPASPSGRTSTSDDTFSAPESPSVTTEKTPSAPVSPPRQDENSSTPASPSRHESHGSSFTSLSEKSDRKPRDVFIASQTNNYFSGGLDPTTYISELSGGGTTIFSVNGVVQYPESSGSSAFSFGPGVTVCGPGLTVFGDGSYTSSNFQPYAQQSSKAKQLPDLGNGTLKSWELNNQKQTIGKTRALLEIEGDVKVLDKSDAKALGSVVVGGALHVEGYSKLEIPEGCNVDGDVHLDEVAHLKANYIQIEKSLTLEGSSMAEIMEALIDKDVTLSIGSQVKTFAAKINGSLVMSGGSQFCATATVINGGITMRGGSQISFNGSGGLIIGGEVRISGGSQLDLSRMKANQVYKLQLTASGGSQITVKKGIVLGQTSHWKLTGGSKILEKE</sequence>
<feature type="compositionally biased region" description="Polar residues" evidence="1">
    <location>
        <begin position="65"/>
        <end position="108"/>
    </location>
</feature>
<dbReference type="AlphaFoldDB" id="A0A8H3YGB2"/>
<protein>
    <submittedName>
        <fullName evidence="2">Uncharacterized protein</fullName>
    </submittedName>
</protein>
<dbReference type="EMBL" id="BLZA01000020">
    <property type="protein sequence ID" value="GHJ87057.1"/>
    <property type="molecule type" value="Genomic_DNA"/>
</dbReference>